<protein>
    <submittedName>
        <fullName evidence="3">Alpha/beta fold hydrolase</fullName>
    </submittedName>
</protein>
<dbReference type="SUPFAM" id="SSF53474">
    <property type="entry name" value="alpha/beta-Hydrolases"/>
    <property type="match status" value="1"/>
</dbReference>
<dbReference type="InterPro" id="IPR029058">
    <property type="entry name" value="AB_hydrolase_fold"/>
</dbReference>
<dbReference type="GO" id="GO:0004252">
    <property type="term" value="F:serine-type endopeptidase activity"/>
    <property type="evidence" value="ECO:0007669"/>
    <property type="project" value="TreeGrafter"/>
</dbReference>
<feature type="domain" description="Peptidase S9 prolyl oligopeptidase catalytic" evidence="2">
    <location>
        <begin position="428"/>
        <end position="630"/>
    </location>
</feature>
<accession>A0A844YH46</accession>
<dbReference type="PANTHER" id="PTHR42776:SF27">
    <property type="entry name" value="DIPEPTIDYL PEPTIDASE FAMILY MEMBER 6"/>
    <property type="match status" value="1"/>
</dbReference>
<proteinExistence type="predicted"/>
<sequence>MIVAAFLLSTFSSEALAERPLEYFATLPTFSNPTLSPDGTKIAVEMAVDGEQRMVIIGLDGSSKPVVVSAGETEIWDIDWVGNDWLVLNVVFDGRISERSLFGEETQMSRLIAFKADGTDLHTLESKKDKPLANGGNVIWTGDDENPEILISYPTSVFWKDPGFFPLVMRVNVPKNRFSLELNPHEQVRNYYTDADGVIRFGVGHERGGRRVRLIYRDGAGSNLKERAWAEGDDDLPVPSVFLEDGKSAIALATVDGYQGAYKLDLETMTFGEKVYGVNGYDLDGIITVDGELAGYTWVDTVRQNFWIDPRLKTAQELLDLTFPGKKVSILTTDDDRNRVVASIGTAAGPSEYYLLDVAKKDVRLLAKPLEQLARGGNGSVTTVTYSARDGLKIPAILTLPPGREAKGLPLIVLPHGGPRARDIERWDWWSQFLADRGYAVIQPNYRGSTGFGKAFVDAGDGEWGLKMQDDVDDAVTWAVEKGLADPERVCIVGGSYGGYVAMRAAQRNPDIYRCAISFAGVSDMPRMLRYSSDSYFGPSSREYWLGRADDLARVSPINHVDKFGIPILLVHGKEDWRVPINQSRELAEKLKAAGKDVVYIEQAEGDHFFSRMADRAQFLEEMEKFLDKHNPAS</sequence>
<keyword evidence="1 3" id="KW-0378">Hydrolase</keyword>
<evidence type="ECO:0000313" key="4">
    <source>
        <dbReference type="Proteomes" id="UP000445582"/>
    </source>
</evidence>
<dbReference type="PANTHER" id="PTHR42776">
    <property type="entry name" value="SERINE PEPTIDASE S9 FAMILY MEMBER"/>
    <property type="match status" value="1"/>
</dbReference>
<evidence type="ECO:0000259" key="2">
    <source>
        <dbReference type="Pfam" id="PF00326"/>
    </source>
</evidence>
<dbReference type="InterPro" id="IPR001375">
    <property type="entry name" value="Peptidase_S9_cat"/>
</dbReference>
<comment type="caution">
    <text evidence="3">The sequence shown here is derived from an EMBL/GenBank/DDBJ whole genome shotgun (WGS) entry which is preliminary data.</text>
</comment>
<name>A0A844YH46_9SPHN</name>
<dbReference type="Proteomes" id="UP000445582">
    <property type="component" value="Unassembled WGS sequence"/>
</dbReference>
<dbReference type="AlphaFoldDB" id="A0A844YH46"/>
<evidence type="ECO:0000313" key="3">
    <source>
        <dbReference type="EMBL" id="MXO62855.1"/>
    </source>
</evidence>
<dbReference type="SUPFAM" id="SSF82171">
    <property type="entry name" value="DPP6 N-terminal domain-like"/>
    <property type="match status" value="1"/>
</dbReference>
<gene>
    <name evidence="3" type="ORF">GRI48_07525</name>
</gene>
<reference evidence="3 4" key="1">
    <citation type="submission" date="2019-12" db="EMBL/GenBank/DDBJ databases">
        <title>Genomic-based taxomic classification of the family Erythrobacteraceae.</title>
        <authorList>
            <person name="Xu L."/>
        </authorList>
    </citation>
    <scope>NUCLEOTIDE SEQUENCE [LARGE SCALE GENOMIC DNA]</scope>
    <source>
        <strain evidence="3 4">MCCC 1A09965</strain>
    </source>
</reference>
<dbReference type="EMBL" id="WTYN01000001">
    <property type="protein sequence ID" value="MXO62855.1"/>
    <property type="molecule type" value="Genomic_DNA"/>
</dbReference>
<dbReference type="Gene3D" id="3.40.50.1820">
    <property type="entry name" value="alpha/beta hydrolase"/>
    <property type="match status" value="1"/>
</dbReference>
<dbReference type="GO" id="GO:0006508">
    <property type="term" value="P:proteolysis"/>
    <property type="evidence" value="ECO:0007669"/>
    <property type="project" value="InterPro"/>
</dbReference>
<keyword evidence="4" id="KW-1185">Reference proteome</keyword>
<evidence type="ECO:0000256" key="1">
    <source>
        <dbReference type="ARBA" id="ARBA00022801"/>
    </source>
</evidence>
<organism evidence="3 4">
    <name type="scientific">Qipengyuania oceanensis</name>
    <dbReference type="NCBI Taxonomy" id="1463597"/>
    <lineage>
        <taxon>Bacteria</taxon>
        <taxon>Pseudomonadati</taxon>
        <taxon>Pseudomonadota</taxon>
        <taxon>Alphaproteobacteria</taxon>
        <taxon>Sphingomonadales</taxon>
        <taxon>Erythrobacteraceae</taxon>
        <taxon>Qipengyuania</taxon>
    </lineage>
</organism>
<dbReference type="Pfam" id="PF00326">
    <property type="entry name" value="Peptidase_S9"/>
    <property type="match status" value="1"/>
</dbReference>